<dbReference type="EMBL" id="BMAW01022337">
    <property type="protein sequence ID" value="GFT77357.1"/>
    <property type="molecule type" value="Genomic_DNA"/>
</dbReference>
<accession>A0A8X6PNA3</accession>
<sequence>MKNPLVINNGNEKEYCEKVNKNSNANTTASVLKCLGIRDDPVLHERDQAMEIFKETVEFKNGRYIVQLPFRKSYNELSNNYSLAKQRFQNLWRRFGRDSELYQQCREIILDYTEQGIIEEVETETTDNELKRPVYYLPHQA</sequence>
<evidence type="ECO:0000313" key="1">
    <source>
        <dbReference type="EMBL" id="GFT77357.1"/>
    </source>
</evidence>
<name>A0A8X6PNA3_NEPPI</name>
<dbReference type="AlphaFoldDB" id="A0A8X6PNA3"/>
<evidence type="ECO:0000313" key="2">
    <source>
        <dbReference type="Proteomes" id="UP000887013"/>
    </source>
</evidence>
<keyword evidence="2" id="KW-1185">Reference proteome</keyword>
<dbReference type="PANTHER" id="PTHR47331:SF1">
    <property type="entry name" value="GAG-LIKE PROTEIN"/>
    <property type="match status" value="1"/>
</dbReference>
<protein>
    <submittedName>
        <fullName evidence="1">DUF1758 domain-containing protein</fullName>
    </submittedName>
</protein>
<comment type="caution">
    <text evidence="1">The sequence shown here is derived from an EMBL/GenBank/DDBJ whole genome shotgun (WGS) entry which is preliminary data.</text>
</comment>
<gene>
    <name evidence="1" type="primary">AVEN_258088_1</name>
    <name evidence="1" type="ORF">NPIL_643211</name>
</gene>
<reference evidence="1" key="1">
    <citation type="submission" date="2020-08" db="EMBL/GenBank/DDBJ databases">
        <title>Multicomponent nature underlies the extraordinary mechanical properties of spider dragline silk.</title>
        <authorList>
            <person name="Kono N."/>
            <person name="Nakamura H."/>
            <person name="Mori M."/>
            <person name="Yoshida Y."/>
            <person name="Ohtoshi R."/>
            <person name="Malay A.D."/>
            <person name="Moran D.A.P."/>
            <person name="Tomita M."/>
            <person name="Numata K."/>
            <person name="Arakawa K."/>
        </authorList>
    </citation>
    <scope>NUCLEOTIDE SEQUENCE</scope>
</reference>
<dbReference type="OrthoDB" id="6435240at2759"/>
<dbReference type="Proteomes" id="UP000887013">
    <property type="component" value="Unassembled WGS sequence"/>
</dbReference>
<organism evidence="1 2">
    <name type="scientific">Nephila pilipes</name>
    <name type="common">Giant wood spider</name>
    <name type="synonym">Nephila maculata</name>
    <dbReference type="NCBI Taxonomy" id="299642"/>
    <lineage>
        <taxon>Eukaryota</taxon>
        <taxon>Metazoa</taxon>
        <taxon>Ecdysozoa</taxon>
        <taxon>Arthropoda</taxon>
        <taxon>Chelicerata</taxon>
        <taxon>Arachnida</taxon>
        <taxon>Araneae</taxon>
        <taxon>Araneomorphae</taxon>
        <taxon>Entelegynae</taxon>
        <taxon>Araneoidea</taxon>
        <taxon>Nephilidae</taxon>
        <taxon>Nephila</taxon>
    </lineage>
</organism>
<dbReference type="PANTHER" id="PTHR47331">
    <property type="entry name" value="PHD-TYPE DOMAIN-CONTAINING PROTEIN"/>
    <property type="match status" value="1"/>
</dbReference>
<feature type="non-terminal residue" evidence="1">
    <location>
        <position position="1"/>
    </location>
</feature>
<proteinExistence type="predicted"/>